<organism evidence="2">
    <name type="scientific">Timema shepardi</name>
    <name type="common">Walking stick</name>
    <dbReference type="NCBI Taxonomy" id="629360"/>
    <lineage>
        <taxon>Eukaryota</taxon>
        <taxon>Metazoa</taxon>
        <taxon>Ecdysozoa</taxon>
        <taxon>Arthropoda</taxon>
        <taxon>Hexapoda</taxon>
        <taxon>Insecta</taxon>
        <taxon>Pterygota</taxon>
        <taxon>Neoptera</taxon>
        <taxon>Polyneoptera</taxon>
        <taxon>Phasmatodea</taxon>
        <taxon>Timematodea</taxon>
        <taxon>Timematoidea</taxon>
        <taxon>Timematidae</taxon>
        <taxon>Timema</taxon>
    </lineage>
</organism>
<feature type="signal peptide" evidence="1">
    <location>
        <begin position="1"/>
        <end position="24"/>
    </location>
</feature>
<name>A0A7R9AT33_TIMSH</name>
<proteinExistence type="predicted"/>
<dbReference type="AlphaFoldDB" id="A0A7R9AT33"/>
<evidence type="ECO:0000313" key="2">
    <source>
        <dbReference type="EMBL" id="CAD7259868.1"/>
    </source>
</evidence>
<sequence>MYRTLVTITLVSVSVLNSYWPGEARAPSVTFNKCCPKNKLVDEEELVCIPAAAEPSTASTDEWLPKGAIVGSRGQHTAMGRYNARYLTEELCSYDMKRAVFWDGTYEEKPPFRISAGTGDLRIQEDGRDKSYPFESYCADRASVNNSHIVIYCPCFKKACLLKCCPKEEGEKGGNNIRYYKGKQDRACRFIFGKARGRSGIFSEGISSLRKSTQLKAFAELTSPPVFANSVLFSRFREGASGGLVSFFHAAPVNKQTGTPDRYSNPDLLIICSLVYCESSTLDHLATEAEQSFLI</sequence>
<accession>A0A7R9AT33</accession>
<feature type="chain" id="PRO_5031443596" evidence="1">
    <location>
        <begin position="25"/>
        <end position="295"/>
    </location>
</feature>
<keyword evidence="1" id="KW-0732">Signal</keyword>
<protein>
    <submittedName>
        <fullName evidence="2">Uncharacterized protein</fullName>
    </submittedName>
</protein>
<reference evidence="2" key="1">
    <citation type="submission" date="2020-11" db="EMBL/GenBank/DDBJ databases">
        <authorList>
            <person name="Tran Van P."/>
        </authorList>
    </citation>
    <scope>NUCLEOTIDE SEQUENCE</scope>
</reference>
<dbReference type="EMBL" id="OC001418">
    <property type="protein sequence ID" value="CAD7259868.1"/>
    <property type="molecule type" value="Genomic_DNA"/>
</dbReference>
<gene>
    <name evidence="2" type="ORF">TSIB3V08_LOCUS4064</name>
</gene>
<evidence type="ECO:0000256" key="1">
    <source>
        <dbReference type="SAM" id="SignalP"/>
    </source>
</evidence>